<evidence type="ECO:0000256" key="1">
    <source>
        <dbReference type="ARBA" id="ARBA00004123"/>
    </source>
</evidence>
<evidence type="ECO:0000256" key="5">
    <source>
        <dbReference type="ARBA" id="ARBA00023163"/>
    </source>
</evidence>
<dbReference type="InterPro" id="IPR036388">
    <property type="entry name" value="WH-like_DNA-bd_sf"/>
</dbReference>
<keyword evidence="3" id="KW-0238">DNA-binding</keyword>
<dbReference type="GO" id="GO:0000978">
    <property type="term" value="F:RNA polymerase II cis-regulatory region sequence-specific DNA binding"/>
    <property type="evidence" value="ECO:0007669"/>
    <property type="project" value="TreeGrafter"/>
</dbReference>
<dbReference type="CDD" id="cd00103">
    <property type="entry name" value="IRF"/>
    <property type="match status" value="1"/>
</dbReference>
<dbReference type="Gene3D" id="1.10.10.10">
    <property type="entry name" value="Winged helix-like DNA-binding domain superfamily/Winged helix DNA-binding domain"/>
    <property type="match status" value="1"/>
</dbReference>
<dbReference type="KEGG" id="tsr:106546502"/>
<dbReference type="OrthoDB" id="5958224at2759"/>
<organism evidence="8 9">
    <name type="scientific">Thamnophis sirtalis</name>
    <dbReference type="NCBI Taxonomy" id="35019"/>
    <lineage>
        <taxon>Eukaryota</taxon>
        <taxon>Metazoa</taxon>
        <taxon>Chordata</taxon>
        <taxon>Craniata</taxon>
        <taxon>Vertebrata</taxon>
        <taxon>Euteleostomi</taxon>
        <taxon>Lepidosauria</taxon>
        <taxon>Squamata</taxon>
        <taxon>Bifurcata</taxon>
        <taxon>Unidentata</taxon>
        <taxon>Episquamata</taxon>
        <taxon>Toxicofera</taxon>
        <taxon>Serpentes</taxon>
        <taxon>Colubroidea</taxon>
        <taxon>Colubridae</taxon>
        <taxon>Natricinae</taxon>
        <taxon>Thamnophis</taxon>
    </lineage>
</organism>
<dbReference type="GeneID" id="106546502"/>
<evidence type="ECO:0000256" key="6">
    <source>
        <dbReference type="ARBA" id="ARBA00023242"/>
    </source>
</evidence>
<dbReference type="InterPro" id="IPR001346">
    <property type="entry name" value="Interferon_reg_fact_DNA-bd_dom"/>
</dbReference>
<keyword evidence="5" id="KW-0804">Transcription</keyword>
<dbReference type="InterPro" id="IPR019817">
    <property type="entry name" value="Interferon_reg_fac_CS"/>
</dbReference>
<dbReference type="GO" id="GO:0005634">
    <property type="term" value="C:nucleus"/>
    <property type="evidence" value="ECO:0007669"/>
    <property type="project" value="UniProtKB-SubCell"/>
</dbReference>
<dbReference type="GO" id="GO:0000981">
    <property type="term" value="F:DNA-binding transcription factor activity, RNA polymerase II-specific"/>
    <property type="evidence" value="ECO:0007669"/>
    <property type="project" value="TreeGrafter"/>
</dbReference>
<dbReference type="InterPro" id="IPR036390">
    <property type="entry name" value="WH_DNA-bd_sf"/>
</dbReference>
<comment type="subcellular location">
    <subcellularLocation>
        <location evidence="1">Nucleus</location>
    </subcellularLocation>
</comment>
<evidence type="ECO:0000259" key="7">
    <source>
        <dbReference type="PROSITE" id="PS51507"/>
    </source>
</evidence>
<feature type="domain" description="IRF tryptophan pentad repeat" evidence="7">
    <location>
        <begin position="41"/>
        <end position="149"/>
    </location>
</feature>
<dbReference type="Pfam" id="PF00605">
    <property type="entry name" value="IRF"/>
    <property type="match status" value="1"/>
</dbReference>
<keyword evidence="4" id="KW-0010">Activator</keyword>
<proteinExistence type="predicted"/>
<dbReference type="PROSITE" id="PS51507">
    <property type="entry name" value="IRF_2"/>
    <property type="match status" value="1"/>
</dbReference>
<dbReference type="SMART" id="SM00348">
    <property type="entry name" value="IRF"/>
    <property type="match status" value="1"/>
</dbReference>
<dbReference type="PROSITE" id="PS00601">
    <property type="entry name" value="IRF_1"/>
    <property type="match status" value="1"/>
</dbReference>
<evidence type="ECO:0000256" key="4">
    <source>
        <dbReference type="ARBA" id="ARBA00023159"/>
    </source>
</evidence>
<dbReference type="SUPFAM" id="SSF46785">
    <property type="entry name" value="Winged helix' DNA-binding domain"/>
    <property type="match status" value="1"/>
</dbReference>
<dbReference type="PANTHER" id="PTHR11949">
    <property type="entry name" value="INTERFERON REGULATORY FACTOR"/>
    <property type="match status" value="1"/>
</dbReference>
<evidence type="ECO:0000313" key="8">
    <source>
        <dbReference type="Proteomes" id="UP000504617"/>
    </source>
</evidence>
<protein>
    <submittedName>
        <fullName evidence="9">Interferon regulatory factor 4-like</fullName>
    </submittedName>
</protein>
<dbReference type="PANTHER" id="PTHR11949:SF24">
    <property type="entry name" value="INTERFERON REGULATORY FACTOR 9"/>
    <property type="match status" value="1"/>
</dbReference>
<dbReference type="FunFam" id="1.10.10.10:FF:000041">
    <property type="entry name" value="Interferon regulatory factor 4"/>
    <property type="match status" value="1"/>
</dbReference>
<accession>A0A6I9Y9L0</accession>
<evidence type="ECO:0000256" key="3">
    <source>
        <dbReference type="ARBA" id="ARBA00023125"/>
    </source>
</evidence>
<gene>
    <name evidence="9" type="primary">LOC106546502</name>
</gene>
<keyword evidence="2" id="KW-0805">Transcription regulation</keyword>
<evidence type="ECO:0000256" key="2">
    <source>
        <dbReference type="ARBA" id="ARBA00023015"/>
    </source>
</evidence>
<sequence>MREQPLQDPDVFGRPTPVARDIRRRELDFFQAAGTVKRIVIRLEGDPATFCCACGRYPGLRWEDRQKTVFRIPWKHAAKQDYREPKDAALFKAWAVYKGKYREGLDEADPSVWKTRLRCALNKSPDFKEVPEKSRLEALEPYKVYQVVSPEAAQDAEMESGTDSPLQLKCPLAPGFEAAAAHGLSEKVSLWVGSLQIL</sequence>
<dbReference type="GO" id="GO:0045944">
    <property type="term" value="P:positive regulation of transcription by RNA polymerase II"/>
    <property type="evidence" value="ECO:0007669"/>
    <property type="project" value="UniProtKB-ARBA"/>
</dbReference>
<dbReference type="PRINTS" id="PR00267">
    <property type="entry name" value="INTFRNREGFCT"/>
</dbReference>
<keyword evidence="6" id="KW-0539">Nucleus</keyword>
<reference evidence="9" key="1">
    <citation type="submission" date="2025-08" db="UniProtKB">
        <authorList>
            <consortium name="RefSeq"/>
        </authorList>
    </citation>
    <scope>IDENTIFICATION</scope>
</reference>
<name>A0A6I9Y9L0_9SAUR</name>
<dbReference type="RefSeq" id="XP_013918860.1">
    <property type="nucleotide sequence ID" value="XM_014063385.1"/>
</dbReference>
<keyword evidence="8" id="KW-1185">Reference proteome</keyword>
<evidence type="ECO:0000313" key="9">
    <source>
        <dbReference type="RefSeq" id="XP_013918860.1"/>
    </source>
</evidence>
<dbReference type="AlphaFoldDB" id="A0A6I9Y9L0"/>
<dbReference type="GO" id="GO:0002376">
    <property type="term" value="P:immune system process"/>
    <property type="evidence" value="ECO:0007669"/>
    <property type="project" value="TreeGrafter"/>
</dbReference>
<dbReference type="Proteomes" id="UP000504617">
    <property type="component" value="Unplaced"/>
</dbReference>